<evidence type="ECO:0000313" key="2">
    <source>
        <dbReference type="EMBL" id="PYH86125.1"/>
    </source>
</evidence>
<dbReference type="EMBL" id="KZ821677">
    <property type="protein sequence ID" value="PYH86125.1"/>
    <property type="molecule type" value="Genomic_DNA"/>
</dbReference>
<gene>
    <name evidence="2" type="ORF">BO82DRAFT_116168</name>
</gene>
<dbReference type="GeneID" id="37132582"/>
<dbReference type="RefSeq" id="XP_025496325.1">
    <property type="nucleotide sequence ID" value="XM_025629841.1"/>
</dbReference>
<organism evidence="2 3">
    <name type="scientific">Aspergillus uvarum CBS 121591</name>
    <dbReference type="NCBI Taxonomy" id="1448315"/>
    <lineage>
        <taxon>Eukaryota</taxon>
        <taxon>Fungi</taxon>
        <taxon>Dikarya</taxon>
        <taxon>Ascomycota</taxon>
        <taxon>Pezizomycotina</taxon>
        <taxon>Eurotiomycetes</taxon>
        <taxon>Eurotiomycetidae</taxon>
        <taxon>Eurotiales</taxon>
        <taxon>Aspergillaceae</taxon>
        <taxon>Aspergillus</taxon>
        <taxon>Aspergillus subgen. Circumdati</taxon>
    </lineage>
</organism>
<sequence length="149" mass="16291">MTVGGRRLGGRLAGNNAHSRMQIEVELPGLGQWEWVGDFLSPPSRNACKSLGRRLRVDDSTPGHPAVTSGGTRRGWLPGTEQREPAQVTGESQGRTVDAGEGGRGSKVGHSRRGERERKEGKREEKEDPGKLINQSINQLIFNEKQKKG</sequence>
<dbReference type="VEuPathDB" id="FungiDB:BO82DRAFT_116168"/>
<feature type="region of interest" description="Disordered" evidence="1">
    <location>
        <begin position="53"/>
        <end position="149"/>
    </location>
</feature>
<proteinExistence type="predicted"/>
<evidence type="ECO:0000256" key="1">
    <source>
        <dbReference type="SAM" id="MobiDB-lite"/>
    </source>
</evidence>
<reference evidence="2 3" key="1">
    <citation type="submission" date="2016-12" db="EMBL/GenBank/DDBJ databases">
        <title>The genomes of Aspergillus section Nigri reveals drivers in fungal speciation.</title>
        <authorList>
            <consortium name="DOE Joint Genome Institute"/>
            <person name="Vesth T.C."/>
            <person name="Nybo J."/>
            <person name="Theobald S."/>
            <person name="Brandl J."/>
            <person name="Frisvad J.C."/>
            <person name="Nielsen K.F."/>
            <person name="Lyhne E.K."/>
            <person name="Kogle M.E."/>
            <person name="Kuo A."/>
            <person name="Riley R."/>
            <person name="Clum A."/>
            <person name="Nolan M."/>
            <person name="Lipzen A."/>
            <person name="Salamov A."/>
            <person name="Henrissat B."/>
            <person name="Wiebenga A."/>
            <person name="De Vries R.P."/>
            <person name="Grigoriev I.V."/>
            <person name="Mortensen U.H."/>
            <person name="Andersen M.R."/>
            <person name="Baker S.E."/>
        </authorList>
    </citation>
    <scope>NUCLEOTIDE SEQUENCE [LARGE SCALE GENOMIC DNA]</scope>
    <source>
        <strain evidence="2 3">CBS 121591</strain>
    </source>
</reference>
<dbReference type="AlphaFoldDB" id="A0A319CKM2"/>
<protein>
    <submittedName>
        <fullName evidence="2">Uncharacterized protein</fullName>
    </submittedName>
</protein>
<keyword evidence="3" id="KW-1185">Reference proteome</keyword>
<accession>A0A319CKM2</accession>
<feature type="compositionally biased region" description="Basic and acidic residues" evidence="1">
    <location>
        <begin position="112"/>
        <end position="130"/>
    </location>
</feature>
<evidence type="ECO:0000313" key="3">
    <source>
        <dbReference type="Proteomes" id="UP000248340"/>
    </source>
</evidence>
<dbReference type="Proteomes" id="UP000248340">
    <property type="component" value="Unassembled WGS sequence"/>
</dbReference>
<name>A0A319CKM2_9EURO</name>